<dbReference type="EMBL" id="JBANFI010000005">
    <property type="protein sequence ID" value="MFK7161228.1"/>
    <property type="molecule type" value="Genomic_DNA"/>
</dbReference>
<protein>
    <submittedName>
        <fullName evidence="1">Uncharacterized protein</fullName>
    </submittedName>
</protein>
<dbReference type="RefSeq" id="WP_405339720.1">
    <property type="nucleotide sequence ID" value="NZ_JBANFI010000005.1"/>
</dbReference>
<comment type="caution">
    <text evidence="1">The sequence shown here is derived from an EMBL/GenBank/DDBJ whole genome shotgun (WGS) entry which is preliminary data.</text>
</comment>
<proteinExistence type="predicted"/>
<evidence type="ECO:0000313" key="1">
    <source>
        <dbReference type="EMBL" id="MFK7161228.1"/>
    </source>
</evidence>
<accession>A0ABW8PY63</accession>
<sequence>MNDEKDNPDGLDVLQDLCGVGYYRLDQQESNCFDFKLCPVRELIDDLSYSESYSDEIIEAAERMTIKQARYVVLQFDFKYDPKRVKRSMCDDPVFIGAFKYSV</sequence>
<organism evidence="1 2">
    <name type="scientific">Marinospirillum alkalitolerans</name>
    <dbReference type="NCBI Taxonomy" id="3123374"/>
    <lineage>
        <taxon>Bacteria</taxon>
        <taxon>Pseudomonadati</taxon>
        <taxon>Pseudomonadota</taxon>
        <taxon>Gammaproteobacteria</taxon>
        <taxon>Oceanospirillales</taxon>
        <taxon>Oceanospirillaceae</taxon>
        <taxon>Marinospirillum</taxon>
    </lineage>
</organism>
<gene>
    <name evidence="1" type="ORF">V6U78_09290</name>
</gene>
<evidence type="ECO:0000313" key="2">
    <source>
        <dbReference type="Proteomes" id="UP001621714"/>
    </source>
</evidence>
<name>A0ABW8PY63_9GAMM</name>
<reference evidence="1 2" key="1">
    <citation type="submission" date="2024-02" db="EMBL/GenBank/DDBJ databases">
        <title>Marinospirillum sp. MEB 164 isolated from Lonar lake sediment.</title>
        <authorList>
            <person name="Joshi A."/>
            <person name="Thite S."/>
        </authorList>
    </citation>
    <scope>NUCLEOTIDE SEQUENCE [LARGE SCALE GENOMIC DNA]</scope>
    <source>
        <strain evidence="1 2">MEB164</strain>
    </source>
</reference>
<keyword evidence="2" id="KW-1185">Reference proteome</keyword>
<dbReference type="Proteomes" id="UP001621714">
    <property type="component" value="Unassembled WGS sequence"/>
</dbReference>